<reference evidence="1" key="1">
    <citation type="journal article" date="2018" name="DNA Res.">
        <title>Multiple hybrid de novo genome assembly of finger millet, an orphan allotetraploid crop.</title>
        <authorList>
            <person name="Hatakeyama M."/>
            <person name="Aluri S."/>
            <person name="Balachadran M.T."/>
            <person name="Sivarajan S.R."/>
            <person name="Patrignani A."/>
            <person name="Gruter S."/>
            <person name="Poveda L."/>
            <person name="Shimizu-Inatsugi R."/>
            <person name="Baeten J."/>
            <person name="Francoijs K.J."/>
            <person name="Nataraja K.N."/>
            <person name="Reddy Y.A.N."/>
            <person name="Phadnis S."/>
            <person name="Ravikumar R.L."/>
            <person name="Schlapbach R."/>
            <person name="Sreeman S.M."/>
            <person name="Shimizu K.K."/>
        </authorList>
    </citation>
    <scope>NUCLEOTIDE SEQUENCE</scope>
</reference>
<evidence type="ECO:0000313" key="2">
    <source>
        <dbReference type="Proteomes" id="UP001054889"/>
    </source>
</evidence>
<evidence type="ECO:0000313" key="1">
    <source>
        <dbReference type="EMBL" id="GJM95162.1"/>
    </source>
</evidence>
<sequence>MVIAKALDLMPFVQRRGWRRHTVRDALHNHSWINDVIGGLPVSATWQLLQLCDALDEVIIQEGQPDEHKWLSAASGKFFTRSTIITGDEWLVAIGTSAVGIAEKSTQSCTVLTNLHVRVVHMAI</sequence>
<proteinExistence type="predicted"/>
<dbReference type="AlphaFoldDB" id="A0AAV5CAR2"/>
<accession>A0AAV5CAR2</accession>
<dbReference type="Proteomes" id="UP001054889">
    <property type="component" value="Unassembled WGS sequence"/>
</dbReference>
<organism evidence="1 2">
    <name type="scientific">Eleusine coracana subsp. coracana</name>
    <dbReference type="NCBI Taxonomy" id="191504"/>
    <lineage>
        <taxon>Eukaryota</taxon>
        <taxon>Viridiplantae</taxon>
        <taxon>Streptophyta</taxon>
        <taxon>Embryophyta</taxon>
        <taxon>Tracheophyta</taxon>
        <taxon>Spermatophyta</taxon>
        <taxon>Magnoliopsida</taxon>
        <taxon>Liliopsida</taxon>
        <taxon>Poales</taxon>
        <taxon>Poaceae</taxon>
        <taxon>PACMAD clade</taxon>
        <taxon>Chloridoideae</taxon>
        <taxon>Cynodonteae</taxon>
        <taxon>Eleusininae</taxon>
        <taxon>Eleusine</taxon>
    </lineage>
</organism>
<name>A0AAV5CAR2_ELECO</name>
<reference evidence="1" key="2">
    <citation type="submission" date="2021-12" db="EMBL/GenBank/DDBJ databases">
        <title>Resequencing data analysis of finger millet.</title>
        <authorList>
            <person name="Hatakeyama M."/>
            <person name="Aluri S."/>
            <person name="Balachadran M.T."/>
            <person name="Sivarajan S.R."/>
            <person name="Poveda L."/>
            <person name="Shimizu-Inatsugi R."/>
            <person name="Schlapbach R."/>
            <person name="Sreeman S.M."/>
            <person name="Shimizu K.K."/>
        </authorList>
    </citation>
    <scope>NUCLEOTIDE SEQUENCE</scope>
</reference>
<comment type="caution">
    <text evidence="1">The sequence shown here is derived from an EMBL/GenBank/DDBJ whole genome shotgun (WGS) entry which is preliminary data.</text>
</comment>
<keyword evidence="2" id="KW-1185">Reference proteome</keyword>
<gene>
    <name evidence="1" type="primary">ga11870</name>
    <name evidence="1" type="ORF">PR202_ga11870</name>
</gene>
<dbReference type="EMBL" id="BQKI01000005">
    <property type="protein sequence ID" value="GJM95162.1"/>
    <property type="molecule type" value="Genomic_DNA"/>
</dbReference>
<protein>
    <submittedName>
        <fullName evidence="1">Uncharacterized protein</fullName>
    </submittedName>
</protein>